<organism evidence="1">
    <name type="scientific">marine sediment metagenome</name>
    <dbReference type="NCBI Taxonomy" id="412755"/>
    <lineage>
        <taxon>unclassified sequences</taxon>
        <taxon>metagenomes</taxon>
        <taxon>ecological metagenomes</taxon>
    </lineage>
</organism>
<reference evidence="1" key="1">
    <citation type="journal article" date="2015" name="Nature">
        <title>Complex archaea that bridge the gap between prokaryotes and eukaryotes.</title>
        <authorList>
            <person name="Spang A."/>
            <person name="Saw J.H."/>
            <person name="Jorgensen S.L."/>
            <person name="Zaremba-Niedzwiedzka K."/>
            <person name="Martijn J."/>
            <person name="Lind A.E."/>
            <person name="van Eijk R."/>
            <person name="Schleper C."/>
            <person name="Guy L."/>
            <person name="Ettema T.J."/>
        </authorList>
    </citation>
    <scope>NUCLEOTIDE SEQUENCE</scope>
</reference>
<protein>
    <submittedName>
        <fullName evidence="1">Uncharacterized protein</fullName>
    </submittedName>
</protein>
<comment type="caution">
    <text evidence="1">The sequence shown here is derived from an EMBL/GenBank/DDBJ whole genome shotgun (WGS) entry which is preliminary data.</text>
</comment>
<gene>
    <name evidence="1" type="ORF">LCGC14_1455430</name>
</gene>
<name>A0A0F9JGK1_9ZZZZ</name>
<sequence>MAVEVRTTPTRANVGDVVNPAANTAREQIAANQILDWTLRGFVFTGGAVLMDATDIASVTSIADTTPDYVLQSPLGTATVVIPLRVRCSVTNDGGGLTVFDLVYTKAKQETATALAFTSGTALKIQNNYTPNPMATSKSSLEYTVTSAALTNVDTAVIAHAHMVDAGLTTGLIQLNEVFDYSFQDSPIALTEGAALLLYTSTTGGAGKTRATFTWAELPRDVYVP</sequence>
<dbReference type="AlphaFoldDB" id="A0A0F9JGK1"/>
<dbReference type="EMBL" id="LAZR01010070">
    <property type="protein sequence ID" value="KKM68979.1"/>
    <property type="molecule type" value="Genomic_DNA"/>
</dbReference>
<evidence type="ECO:0000313" key="1">
    <source>
        <dbReference type="EMBL" id="KKM68979.1"/>
    </source>
</evidence>
<accession>A0A0F9JGK1</accession>
<proteinExistence type="predicted"/>